<keyword evidence="2" id="KW-1185">Reference proteome</keyword>
<comment type="caution">
    <text evidence="1">The sequence shown here is derived from an EMBL/GenBank/DDBJ whole genome shotgun (WGS) entry which is preliminary data.</text>
</comment>
<dbReference type="Proteomes" id="UP000579281">
    <property type="component" value="Unassembled WGS sequence"/>
</dbReference>
<name>A0A841KNE7_9FIRM</name>
<sequence length="137" mass="15956">MDIVFSANNFEESIKLPVVPPSLEISSPRKNEEFETIQMGTINLLGLKGLRTLSIQSFFPMKNYPFVKDKRNGWDYVNFLNKWSDKRVPIRIIITDKAGKEVLNMPCTVENFTYGLDRIGDIQYTLEIKEFRFVEVK</sequence>
<dbReference type="EMBL" id="JACHEN010000004">
    <property type="protein sequence ID" value="MBB6214956.1"/>
    <property type="molecule type" value="Genomic_DNA"/>
</dbReference>
<gene>
    <name evidence="1" type="ORF">HNQ80_001041</name>
</gene>
<organism evidence="1 2">
    <name type="scientific">Anaerosolibacter carboniphilus</name>
    <dbReference type="NCBI Taxonomy" id="1417629"/>
    <lineage>
        <taxon>Bacteria</taxon>
        <taxon>Bacillati</taxon>
        <taxon>Bacillota</taxon>
        <taxon>Clostridia</taxon>
        <taxon>Peptostreptococcales</taxon>
        <taxon>Thermotaleaceae</taxon>
        <taxon>Anaerosolibacter</taxon>
    </lineage>
</organism>
<dbReference type="AlphaFoldDB" id="A0A841KNE7"/>
<evidence type="ECO:0000313" key="2">
    <source>
        <dbReference type="Proteomes" id="UP000579281"/>
    </source>
</evidence>
<accession>A0A841KNE7</accession>
<proteinExistence type="predicted"/>
<dbReference type="RefSeq" id="WP_184308807.1">
    <property type="nucleotide sequence ID" value="NZ_JACHEN010000004.1"/>
</dbReference>
<protein>
    <recommendedName>
        <fullName evidence="3">Phage portal protein</fullName>
    </recommendedName>
</protein>
<evidence type="ECO:0008006" key="3">
    <source>
        <dbReference type="Google" id="ProtNLM"/>
    </source>
</evidence>
<reference evidence="1 2" key="1">
    <citation type="submission" date="2020-08" db="EMBL/GenBank/DDBJ databases">
        <title>Genomic Encyclopedia of Type Strains, Phase IV (KMG-IV): sequencing the most valuable type-strain genomes for metagenomic binning, comparative biology and taxonomic classification.</title>
        <authorList>
            <person name="Goeker M."/>
        </authorList>
    </citation>
    <scope>NUCLEOTIDE SEQUENCE [LARGE SCALE GENOMIC DNA]</scope>
    <source>
        <strain evidence="1 2">DSM 103526</strain>
    </source>
</reference>
<evidence type="ECO:0000313" key="1">
    <source>
        <dbReference type="EMBL" id="MBB6214956.1"/>
    </source>
</evidence>